<organism evidence="1 2">
    <name type="scientific">Oryza meyeriana var. granulata</name>
    <dbReference type="NCBI Taxonomy" id="110450"/>
    <lineage>
        <taxon>Eukaryota</taxon>
        <taxon>Viridiplantae</taxon>
        <taxon>Streptophyta</taxon>
        <taxon>Embryophyta</taxon>
        <taxon>Tracheophyta</taxon>
        <taxon>Spermatophyta</taxon>
        <taxon>Magnoliopsida</taxon>
        <taxon>Liliopsida</taxon>
        <taxon>Poales</taxon>
        <taxon>Poaceae</taxon>
        <taxon>BOP clade</taxon>
        <taxon>Oryzoideae</taxon>
        <taxon>Oryzeae</taxon>
        <taxon>Oryzinae</taxon>
        <taxon>Oryza</taxon>
        <taxon>Oryza meyeriana</taxon>
    </lineage>
</organism>
<sequence length="120" mass="13476">MDEEIKMNQEEGGDESTLIFDAHIEPSWPTQVLPGVFTTLIHHAIAGRSEANVAGPRDMFQFQDKNLRSFDENYIQNADDGNSLEGYNQIEAEASVIDSDELLTEQDIEIFLEQELTAAD</sequence>
<gene>
    <name evidence="1" type="ORF">E2562_032708</name>
</gene>
<protein>
    <submittedName>
        <fullName evidence="1">Uncharacterized protein</fullName>
    </submittedName>
</protein>
<dbReference type="AlphaFoldDB" id="A0A6G1FFA1"/>
<evidence type="ECO:0000313" key="1">
    <source>
        <dbReference type="EMBL" id="KAF0935462.1"/>
    </source>
</evidence>
<comment type="caution">
    <text evidence="1">The sequence shown here is derived from an EMBL/GenBank/DDBJ whole genome shotgun (WGS) entry which is preliminary data.</text>
</comment>
<proteinExistence type="predicted"/>
<keyword evidence="2" id="KW-1185">Reference proteome</keyword>
<dbReference type="Proteomes" id="UP000479710">
    <property type="component" value="Unassembled WGS sequence"/>
</dbReference>
<reference evidence="1 2" key="1">
    <citation type="submission" date="2019-11" db="EMBL/GenBank/DDBJ databases">
        <title>Whole genome sequence of Oryza granulata.</title>
        <authorList>
            <person name="Li W."/>
        </authorList>
    </citation>
    <scope>NUCLEOTIDE SEQUENCE [LARGE SCALE GENOMIC DNA]</scope>
    <source>
        <strain evidence="2">cv. Menghai</strain>
        <tissue evidence="1">Leaf</tissue>
    </source>
</reference>
<accession>A0A6G1FFA1</accession>
<evidence type="ECO:0000313" key="2">
    <source>
        <dbReference type="Proteomes" id="UP000479710"/>
    </source>
</evidence>
<dbReference type="EMBL" id="SPHZ02000001">
    <property type="protein sequence ID" value="KAF0935462.1"/>
    <property type="molecule type" value="Genomic_DNA"/>
</dbReference>
<name>A0A6G1FFA1_9ORYZ</name>